<organism evidence="2 3">
    <name type="scientific">Candidatus Blautia gallistercoris</name>
    <dbReference type="NCBI Taxonomy" id="2838490"/>
    <lineage>
        <taxon>Bacteria</taxon>
        <taxon>Bacillati</taxon>
        <taxon>Bacillota</taxon>
        <taxon>Clostridia</taxon>
        <taxon>Lachnospirales</taxon>
        <taxon>Lachnospiraceae</taxon>
        <taxon>Blautia</taxon>
    </lineage>
</organism>
<dbReference type="Pfam" id="PF13026">
    <property type="entry name" value="DUF3887"/>
    <property type="match status" value="1"/>
</dbReference>
<dbReference type="InterPro" id="IPR024981">
    <property type="entry name" value="DUF3887"/>
</dbReference>
<reference evidence="2" key="1">
    <citation type="journal article" date="2021" name="PeerJ">
        <title>Extensive microbial diversity within the chicken gut microbiome revealed by metagenomics and culture.</title>
        <authorList>
            <person name="Gilroy R."/>
            <person name="Ravi A."/>
            <person name="Getino M."/>
            <person name="Pursley I."/>
            <person name="Horton D.L."/>
            <person name="Alikhan N.F."/>
            <person name="Baker D."/>
            <person name="Gharbi K."/>
            <person name="Hall N."/>
            <person name="Watson M."/>
            <person name="Adriaenssens E.M."/>
            <person name="Foster-Nyarko E."/>
            <person name="Jarju S."/>
            <person name="Secka A."/>
            <person name="Antonio M."/>
            <person name="Oren A."/>
            <person name="Chaudhuri R.R."/>
            <person name="La Ragione R."/>
            <person name="Hildebrand F."/>
            <person name="Pallen M.J."/>
        </authorList>
    </citation>
    <scope>NUCLEOTIDE SEQUENCE</scope>
    <source>
        <strain evidence="2">ChiSjej1B19-8411</strain>
    </source>
</reference>
<dbReference type="AlphaFoldDB" id="A0A9D1WGG0"/>
<gene>
    <name evidence="2" type="ORF">IAA45_03300</name>
</gene>
<comment type="caution">
    <text evidence="2">The sequence shown here is derived from an EMBL/GenBank/DDBJ whole genome shotgun (WGS) entry which is preliminary data.</text>
</comment>
<accession>A0A9D1WGG0</accession>
<evidence type="ECO:0000313" key="3">
    <source>
        <dbReference type="Proteomes" id="UP000886817"/>
    </source>
</evidence>
<feature type="domain" description="DUF3887" evidence="1">
    <location>
        <begin position="48"/>
        <end position="141"/>
    </location>
</feature>
<dbReference type="EMBL" id="DXEX01000077">
    <property type="protein sequence ID" value="HIX58724.1"/>
    <property type="molecule type" value="Genomic_DNA"/>
</dbReference>
<evidence type="ECO:0000259" key="1">
    <source>
        <dbReference type="Pfam" id="PF13026"/>
    </source>
</evidence>
<dbReference type="Gene3D" id="3.10.450.590">
    <property type="match status" value="1"/>
</dbReference>
<proteinExistence type="predicted"/>
<name>A0A9D1WGG0_9FIRM</name>
<evidence type="ECO:0000313" key="2">
    <source>
        <dbReference type="EMBL" id="HIX58724.1"/>
    </source>
</evidence>
<sequence>MGGMEMNGKWMMGAVCLGVFLLLGGCGSSQNQLPEAFEEDEVRQEALQAVEYFNQRDYQSLVDMGSEEMKEAMTEEDFAEACDPYLDEKGEFEEIEKTAVLGNTDKTTGDEYGGVIMVGAYENGKLQFTIGFNEEMEMVQFYIR</sequence>
<protein>
    <submittedName>
        <fullName evidence="2">DUF3887 domain-containing protein</fullName>
    </submittedName>
</protein>
<dbReference type="Proteomes" id="UP000886817">
    <property type="component" value="Unassembled WGS sequence"/>
</dbReference>
<reference evidence="2" key="2">
    <citation type="submission" date="2021-04" db="EMBL/GenBank/DDBJ databases">
        <authorList>
            <person name="Gilroy R."/>
        </authorList>
    </citation>
    <scope>NUCLEOTIDE SEQUENCE</scope>
    <source>
        <strain evidence="2">ChiSjej1B19-8411</strain>
    </source>
</reference>